<dbReference type="Gene3D" id="3.30.1180.10">
    <property type="match status" value="1"/>
</dbReference>
<evidence type="ECO:0000256" key="1">
    <source>
        <dbReference type="ARBA" id="ARBA00023121"/>
    </source>
</evidence>
<name>A0ABW1JJC5_9ACTN</name>
<reference evidence="3" key="1">
    <citation type="journal article" date="2019" name="Int. J. Syst. Evol. Microbiol.">
        <title>The Global Catalogue of Microorganisms (GCM) 10K type strain sequencing project: providing services to taxonomists for standard genome sequencing and annotation.</title>
        <authorList>
            <consortium name="The Broad Institute Genomics Platform"/>
            <consortium name="The Broad Institute Genome Sequencing Center for Infectious Disease"/>
            <person name="Wu L."/>
            <person name="Ma J."/>
        </authorList>
    </citation>
    <scope>NUCLEOTIDE SEQUENCE [LARGE SCALE GENOMIC DNA]</scope>
    <source>
        <strain evidence="3">KACC 14249</strain>
    </source>
</reference>
<dbReference type="Pfam" id="PF02645">
    <property type="entry name" value="DegV"/>
    <property type="match status" value="1"/>
</dbReference>
<dbReference type="NCBIfam" id="TIGR00762">
    <property type="entry name" value="DegV"/>
    <property type="match status" value="1"/>
</dbReference>
<dbReference type="InterPro" id="IPR043168">
    <property type="entry name" value="DegV_C"/>
</dbReference>
<dbReference type="SUPFAM" id="SSF82549">
    <property type="entry name" value="DAK1/DegV-like"/>
    <property type="match status" value="1"/>
</dbReference>
<sequence length="280" mass="28603">MVVAVVTDSTATLTDHDLQGLDVRVVPLQVVVGRTAYDEGVEITSAEVAAALRAGTPSSTSRPSPQLFLDAYTAAAEAGADSVVSLHISAALSGTYESAVLAARDSPVPTEVVDSRSMGMGLGYLVLQAARSAADGQDAATIAAASRERARTSRAFFFVATLEHLRRGGRIRPTAAFVGSALAIKPLLVLDDGIISPLEKVRTSSRALARLADLAAAQIGPGPAEVAVHHLDALERAQALADGLAARLPDLGPIEVRDAGAVIGTHVGPGMVAVVVVPGP</sequence>
<dbReference type="EMBL" id="JBHSRD010000008">
    <property type="protein sequence ID" value="MFC6009275.1"/>
    <property type="molecule type" value="Genomic_DNA"/>
</dbReference>
<dbReference type="Proteomes" id="UP001596189">
    <property type="component" value="Unassembled WGS sequence"/>
</dbReference>
<dbReference type="PANTHER" id="PTHR33434:SF2">
    <property type="entry name" value="FATTY ACID-BINDING PROTEIN TM_1468"/>
    <property type="match status" value="1"/>
</dbReference>
<dbReference type="Gene3D" id="3.40.50.10170">
    <property type="match status" value="1"/>
</dbReference>
<evidence type="ECO:0000313" key="2">
    <source>
        <dbReference type="EMBL" id="MFC6009275.1"/>
    </source>
</evidence>
<keyword evidence="3" id="KW-1185">Reference proteome</keyword>
<organism evidence="2 3">
    <name type="scientific">Angustibacter luteus</name>
    <dbReference type="NCBI Taxonomy" id="658456"/>
    <lineage>
        <taxon>Bacteria</taxon>
        <taxon>Bacillati</taxon>
        <taxon>Actinomycetota</taxon>
        <taxon>Actinomycetes</taxon>
        <taxon>Kineosporiales</taxon>
        <taxon>Kineosporiaceae</taxon>
    </lineage>
</organism>
<dbReference type="PANTHER" id="PTHR33434">
    <property type="entry name" value="DEGV DOMAIN-CONTAINING PROTEIN DR_1986-RELATED"/>
    <property type="match status" value="1"/>
</dbReference>
<proteinExistence type="predicted"/>
<keyword evidence="1" id="KW-0446">Lipid-binding</keyword>
<evidence type="ECO:0000313" key="3">
    <source>
        <dbReference type="Proteomes" id="UP001596189"/>
    </source>
</evidence>
<comment type="caution">
    <text evidence="2">The sequence shown here is derived from an EMBL/GenBank/DDBJ whole genome shotgun (WGS) entry which is preliminary data.</text>
</comment>
<accession>A0ABW1JJC5</accession>
<dbReference type="InterPro" id="IPR003797">
    <property type="entry name" value="DegV"/>
</dbReference>
<dbReference type="PROSITE" id="PS51482">
    <property type="entry name" value="DEGV"/>
    <property type="match status" value="1"/>
</dbReference>
<dbReference type="RefSeq" id="WP_345717793.1">
    <property type="nucleotide sequence ID" value="NZ_BAABFP010000007.1"/>
</dbReference>
<protein>
    <submittedName>
        <fullName evidence="2">DegV family protein</fullName>
    </submittedName>
</protein>
<dbReference type="InterPro" id="IPR050270">
    <property type="entry name" value="DegV_domain_contain"/>
</dbReference>
<gene>
    <name evidence="2" type="ORF">ACFQDO_19265</name>
</gene>